<accession>A0ABN2P7S5</accession>
<name>A0ABN2P7S5_9ACTN</name>
<reference evidence="2 3" key="1">
    <citation type="journal article" date="2019" name="Int. J. Syst. Evol. Microbiol.">
        <title>The Global Catalogue of Microorganisms (GCM) 10K type strain sequencing project: providing services to taxonomists for standard genome sequencing and annotation.</title>
        <authorList>
            <consortium name="The Broad Institute Genomics Platform"/>
            <consortium name="The Broad Institute Genome Sequencing Center for Infectious Disease"/>
            <person name="Wu L."/>
            <person name="Ma J."/>
        </authorList>
    </citation>
    <scope>NUCLEOTIDE SEQUENCE [LARGE SCALE GENOMIC DNA]</scope>
    <source>
        <strain evidence="2 3">JCM 14046</strain>
    </source>
</reference>
<keyword evidence="1" id="KW-0472">Membrane</keyword>
<feature type="transmembrane region" description="Helical" evidence="1">
    <location>
        <begin position="75"/>
        <end position="92"/>
    </location>
</feature>
<dbReference type="Proteomes" id="UP001501612">
    <property type="component" value="Unassembled WGS sequence"/>
</dbReference>
<comment type="caution">
    <text evidence="2">The sequence shown here is derived from an EMBL/GenBank/DDBJ whole genome shotgun (WGS) entry which is preliminary data.</text>
</comment>
<dbReference type="PANTHER" id="PTHR35007:SF4">
    <property type="entry name" value="CONSERVED TRANSMEMBRANE PROTEIN-RELATED"/>
    <property type="match status" value="1"/>
</dbReference>
<feature type="transmembrane region" description="Helical" evidence="1">
    <location>
        <begin position="52"/>
        <end position="69"/>
    </location>
</feature>
<organism evidence="2 3">
    <name type="scientific">Nocardioides lentus</name>
    <dbReference type="NCBI Taxonomy" id="338077"/>
    <lineage>
        <taxon>Bacteria</taxon>
        <taxon>Bacillati</taxon>
        <taxon>Actinomycetota</taxon>
        <taxon>Actinomycetes</taxon>
        <taxon>Propionibacteriales</taxon>
        <taxon>Nocardioidaceae</taxon>
        <taxon>Nocardioides</taxon>
    </lineage>
</organism>
<proteinExistence type="predicted"/>
<dbReference type="EMBL" id="BAAAMY010000004">
    <property type="protein sequence ID" value="GAA1913999.1"/>
    <property type="molecule type" value="Genomic_DNA"/>
</dbReference>
<keyword evidence="3" id="KW-1185">Reference proteome</keyword>
<sequence length="276" mass="27406">MSAPPAVADLPGPAVLVAATAAALAVALVAPLMPRPAALGTGAPRPRPSSRAAPVVLGGAATAAVLLGLPVRAVVLGVVLASAVWAGHGLVVRRRARAEAARTAERVRESCEALAADLRSGRPAGPALERACEAWPPLAPVAASYAVGADVPAALRALAGQPGCGDLRTVAAAWEVAHRTGHGLAGAVSRVADGVRSRQATRRVVTSELASARSTARLLAVLPVAALLMGTGAGGDPWRFLLTTGVGLACLAGGLALALAGLWWIEALADDVEAGP</sequence>
<feature type="transmembrane region" description="Helical" evidence="1">
    <location>
        <begin position="216"/>
        <end position="234"/>
    </location>
</feature>
<gene>
    <name evidence="2" type="ORF">GCM10009737_14140</name>
</gene>
<dbReference type="PANTHER" id="PTHR35007">
    <property type="entry name" value="INTEGRAL MEMBRANE PROTEIN-RELATED"/>
    <property type="match status" value="1"/>
</dbReference>
<feature type="transmembrane region" description="Helical" evidence="1">
    <location>
        <begin position="240"/>
        <end position="265"/>
    </location>
</feature>
<keyword evidence="1" id="KW-0812">Transmembrane</keyword>
<feature type="transmembrane region" description="Helical" evidence="1">
    <location>
        <begin position="12"/>
        <end position="32"/>
    </location>
</feature>
<evidence type="ECO:0008006" key="4">
    <source>
        <dbReference type="Google" id="ProtNLM"/>
    </source>
</evidence>
<evidence type="ECO:0000313" key="2">
    <source>
        <dbReference type="EMBL" id="GAA1913999.1"/>
    </source>
</evidence>
<protein>
    <recommendedName>
        <fullName evidence="4">Type II secretion system protein</fullName>
    </recommendedName>
</protein>
<dbReference type="RefSeq" id="WP_344005568.1">
    <property type="nucleotide sequence ID" value="NZ_BAAAMY010000004.1"/>
</dbReference>
<keyword evidence="1" id="KW-1133">Transmembrane helix</keyword>
<evidence type="ECO:0000256" key="1">
    <source>
        <dbReference type="SAM" id="Phobius"/>
    </source>
</evidence>
<evidence type="ECO:0000313" key="3">
    <source>
        <dbReference type="Proteomes" id="UP001501612"/>
    </source>
</evidence>